<dbReference type="EMBL" id="MU003532">
    <property type="protein sequence ID" value="KAF2465095.1"/>
    <property type="molecule type" value="Genomic_DNA"/>
</dbReference>
<evidence type="ECO:0000313" key="2">
    <source>
        <dbReference type="Proteomes" id="UP000799755"/>
    </source>
</evidence>
<organism evidence="1 2">
    <name type="scientific">Lindgomyces ingoldianus</name>
    <dbReference type="NCBI Taxonomy" id="673940"/>
    <lineage>
        <taxon>Eukaryota</taxon>
        <taxon>Fungi</taxon>
        <taxon>Dikarya</taxon>
        <taxon>Ascomycota</taxon>
        <taxon>Pezizomycotina</taxon>
        <taxon>Dothideomycetes</taxon>
        <taxon>Pleosporomycetidae</taxon>
        <taxon>Pleosporales</taxon>
        <taxon>Lindgomycetaceae</taxon>
        <taxon>Lindgomyces</taxon>
    </lineage>
</organism>
<reference evidence="1" key="1">
    <citation type="journal article" date="2020" name="Stud. Mycol.">
        <title>101 Dothideomycetes genomes: a test case for predicting lifestyles and emergence of pathogens.</title>
        <authorList>
            <person name="Haridas S."/>
            <person name="Albert R."/>
            <person name="Binder M."/>
            <person name="Bloem J."/>
            <person name="Labutti K."/>
            <person name="Salamov A."/>
            <person name="Andreopoulos B."/>
            <person name="Baker S."/>
            <person name="Barry K."/>
            <person name="Bills G."/>
            <person name="Bluhm B."/>
            <person name="Cannon C."/>
            <person name="Castanera R."/>
            <person name="Culley D."/>
            <person name="Daum C."/>
            <person name="Ezra D."/>
            <person name="Gonzalez J."/>
            <person name="Henrissat B."/>
            <person name="Kuo A."/>
            <person name="Liang C."/>
            <person name="Lipzen A."/>
            <person name="Lutzoni F."/>
            <person name="Magnuson J."/>
            <person name="Mondo S."/>
            <person name="Nolan M."/>
            <person name="Ohm R."/>
            <person name="Pangilinan J."/>
            <person name="Park H.-J."/>
            <person name="Ramirez L."/>
            <person name="Alfaro M."/>
            <person name="Sun H."/>
            <person name="Tritt A."/>
            <person name="Yoshinaga Y."/>
            <person name="Zwiers L.-H."/>
            <person name="Turgeon B."/>
            <person name="Goodwin S."/>
            <person name="Spatafora J."/>
            <person name="Crous P."/>
            <person name="Grigoriev I."/>
        </authorList>
    </citation>
    <scope>NUCLEOTIDE SEQUENCE</scope>
    <source>
        <strain evidence="1">ATCC 200398</strain>
    </source>
</reference>
<comment type="caution">
    <text evidence="1">The sequence shown here is derived from an EMBL/GenBank/DDBJ whole genome shotgun (WGS) entry which is preliminary data.</text>
</comment>
<accession>A0ACB6QG20</accession>
<sequence length="206" mass="22529">MFFRQTQPTPGTAASSSCALNYSKLAPTVNSRRLLPRKCDSDLAPKLCQKPNFGPNIGPNPTSLSDIDDFRTTAEILQPRCPAYEEYPKSPRAVAGSIRGVVRQVCGRAMAKMRLLHYFPRASHSPQKIYFNSEVSHPGVLSKNPDCVISRADRIGSYADIYGRAEKFKDEDGEKGNRKGIVVGLEMGVKVVIRVITAGSTVNLSA</sequence>
<keyword evidence="2" id="KW-1185">Reference proteome</keyword>
<gene>
    <name evidence="1" type="ORF">BDR25DRAFT_318792</name>
</gene>
<protein>
    <submittedName>
        <fullName evidence="1">Uncharacterized protein</fullName>
    </submittedName>
</protein>
<name>A0ACB6QG20_9PLEO</name>
<evidence type="ECO:0000313" key="1">
    <source>
        <dbReference type="EMBL" id="KAF2465095.1"/>
    </source>
</evidence>
<dbReference type="Proteomes" id="UP000799755">
    <property type="component" value="Unassembled WGS sequence"/>
</dbReference>
<proteinExistence type="predicted"/>